<feature type="region of interest" description="Disordered" evidence="1">
    <location>
        <begin position="38"/>
        <end position="69"/>
    </location>
</feature>
<proteinExistence type="predicted"/>
<evidence type="ECO:0000313" key="3">
    <source>
        <dbReference type="Proteomes" id="UP000518266"/>
    </source>
</evidence>
<feature type="compositionally biased region" description="Basic and acidic residues" evidence="1">
    <location>
        <begin position="38"/>
        <end position="56"/>
    </location>
</feature>
<protein>
    <submittedName>
        <fullName evidence="2">Uncharacterized protein</fullName>
    </submittedName>
</protein>
<keyword evidence="3" id="KW-1185">Reference proteome</keyword>
<gene>
    <name evidence="2" type="ORF">F7725_028721</name>
</gene>
<organism evidence="2 3">
    <name type="scientific">Dissostichus mawsoni</name>
    <name type="common">Antarctic cod</name>
    <dbReference type="NCBI Taxonomy" id="36200"/>
    <lineage>
        <taxon>Eukaryota</taxon>
        <taxon>Metazoa</taxon>
        <taxon>Chordata</taxon>
        <taxon>Craniata</taxon>
        <taxon>Vertebrata</taxon>
        <taxon>Euteleostomi</taxon>
        <taxon>Actinopterygii</taxon>
        <taxon>Neopterygii</taxon>
        <taxon>Teleostei</taxon>
        <taxon>Neoteleostei</taxon>
        <taxon>Acanthomorphata</taxon>
        <taxon>Eupercaria</taxon>
        <taxon>Perciformes</taxon>
        <taxon>Notothenioidei</taxon>
        <taxon>Nototheniidae</taxon>
        <taxon>Dissostichus</taxon>
    </lineage>
</organism>
<accession>A0A7J5XH42</accession>
<dbReference type="Proteomes" id="UP000518266">
    <property type="component" value="Unassembled WGS sequence"/>
</dbReference>
<comment type="caution">
    <text evidence="2">The sequence shown here is derived from an EMBL/GenBank/DDBJ whole genome shotgun (WGS) entry which is preliminary data.</text>
</comment>
<dbReference type="EMBL" id="JAAKFY010000024">
    <property type="protein sequence ID" value="KAF3836163.1"/>
    <property type="molecule type" value="Genomic_DNA"/>
</dbReference>
<name>A0A7J5XH42_DISMA</name>
<sequence>MKEYRWERRRTVRRRMRRMRKRRRVDWERRDTAGRKLDGVEDLERNTHSISSEEERRRRRRGGGGGGELPDELLMLSYSSSMSSTIWFWYTMWTAMLPVSVSGRSSVGPNTMATLWVVMRLASP</sequence>
<evidence type="ECO:0000256" key="1">
    <source>
        <dbReference type="SAM" id="MobiDB-lite"/>
    </source>
</evidence>
<evidence type="ECO:0000313" key="2">
    <source>
        <dbReference type="EMBL" id="KAF3836163.1"/>
    </source>
</evidence>
<reference evidence="2 3" key="1">
    <citation type="submission" date="2020-03" db="EMBL/GenBank/DDBJ databases">
        <title>Dissostichus mawsoni Genome sequencing and assembly.</title>
        <authorList>
            <person name="Park H."/>
        </authorList>
    </citation>
    <scope>NUCLEOTIDE SEQUENCE [LARGE SCALE GENOMIC DNA]</scope>
    <source>
        <strain evidence="2">DM0001</strain>
        <tissue evidence="2">Muscle</tissue>
    </source>
</reference>
<dbReference type="AlphaFoldDB" id="A0A7J5XH42"/>